<proteinExistence type="predicted"/>
<keyword evidence="2" id="KW-1185">Reference proteome</keyword>
<sequence length="66" mass="6512">MGAVIAARLRAVGSATAALVIVDVAAPCGGGLAVVGLVVAGLRIVVARWLFVVVCWLPGAEVCPEG</sequence>
<reference evidence="2" key="1">
    <citation type="journal article" date="2019" name="Int. J. Syst. Evol. Microbiol.">
        <title>The Global Catalogue of Microorganisms (GCM) 10K type strain sequencing project: providing services to taxonomists for standard genome sequencing and annotation.</title>
        <authorList>
            <consortium name="The Broad Institute Genomics Platform"/>
            <consortium name="The Broad Institute Genome Sequencing Center for Infectious Disease"/>
            <person name="Wu L."/>
            <person name="Ma J."/>
        </authorList>
    </citation>
    <scope>NUCLEOTIDE SEQUENCE [LARGE SCALE GENOMIC DNA]</scope>
    <source>
        <strain evidence="2">JCM 16898</strain>
    </source>
</reference>
<comment type="caution">
    <text evidence="1">The sequence shown here is derived from an EMBL/GenBank/DDBJ whole genome shotgun (WGS) entry which is preliminary data.</text>
</comment>
<dbReference type="RefSeq" id="WP_344861267.1">
    <property type="nucleotide sequence ID" value="NZ_BAAAZN010000007.1"/>
</dbReference>
<evidence type="ECO:0000313" key="1">
    <source>
        <dbReference type="EMBL" id="GAA3549567.1"/>
    </source>
</evidence>
<dbReference type="EMBL" id="BAAAZN010000007">
    <property type="protein sequence ID" value="GAA3549567.1"/>
    <property type="molecule type" value="Genomic_DNA"/>
</dbReference>
<protein>
    <submittedName>
        <fullName evidence="1">Uncharacterized protein</fullName>
    </submittedName>
</protein>
<gene>
    <name evidence="1" type="ORF">GCM10022222_36490</name>
</gene>
<evidence type="ECO:0000313" key="2">
    <source>
        <dbReference type="Proteomes" id="UP001500689"/>
    </source>
</evidence>
<organism evidence="1 2">
    <name type="scientific">Amycolatopsis ultiminotia</name>
    <dbReference type="NCBI Taxonomy" id="543629"/>
    <lineage>
        <taxon>Bacteria</taxon>
        <taxon>Bacillati</taxon>
        <taxon>Actinomycetota</taxon>
        <taxon>Actinomycetes</taxon>
        <taxon>Pseudonocardiales</taxon>
        <taxon>Pseudonocardiaceae</taxon>
        <taxon>Amycolatopsis</taxon>
    </lineage>
</organism>
<name>A0ABP6WDS6_9PSEU</name>
<dbReference type="Proteomes" id="UP001500689">
    <property type="component" value="Unassembled WGS sequence"/>
</dbReference>
<accession>A0ABP6WDS6</accession>